<dbReference type="AlphaFoldDB" id="A0A3M0L8M9"/>
<gene>
    <name evidence="1" type="ORF">DUI87_03959</name>
</gene>
<comment type="caution">
    <text evidence="1">The sequence shown here is derived from an EMBL/GenBank/DDBJ whole genome shotgun (WGS) entry which is preliminary data.</text>
</comment>
<reference evidence="1 2" key="1">
    <citation type="submission" date="2018-07" db="EMBL/GenBank/DDBJ databases">
        <title>A high quality draft genome assembly of the barn swallow (H. rustica rustica).</title>
        <authorList>
            <person name="Formenti G."/>
            <person name="Chiara M."/>
            <person name="Poveda L."/>
            <person name="Francoijs K.-J."/>
            <person name="Bonisoli-Alquati A."/>
            <person name="Canova L."/>
            <person name="Gianfranceschi L."/>
            <person name="Horner D.S."/>
            <person name="Saino N."/>
        </authorList>
    </citation>
    <scope>NUCLEOTIDE SEQUENCE [LARGE SCALE GENOMIC DNA]</scope>
    <source>
        <strain evidence="1">Chelidonia</strain>
        <tissue evidence="1">Blood</tissue>
    </source>
</reference>
<evidence type="ECO:0000313" key="1">
    <source>
        <dbReference type="EMBL" id="RMC19350.1"/>
    </source>
</evidence>
<sequence>MDRVLFWAPHYKKDIEDCYPEKVSKVSERSEFHEKQLRELHLFNLEKRRVRRDLITLCNYLRLWQDKTQLGHICNPDDRRGWVTLHKMVKIVPIWTEESKDFKDFGTVVNEYENRYVN</sequence>
<dbReference type="Proteomes" id="UP000269221">
    <property type="component" value="Unassembled WGS sequence"/>
</dbReference>
<organism evidence="1 2">
    <name type="scientific">Hirundo rustica rustica</name>
    <dbReference type="NCBI Taxonomy" id="333673"/>
    <lineage>
        <taxon>Eukaryota</taxon>
        <taxon>Metazoa</taxon>
        <taxon>Chordata</taxon>
        <taxon>Craniata</taxon>
        <taxon>Vertebrata</taxon>
        <taxon>Euteleostomi</taxon>
        <taxon>Archelosauria</taxon>
        <taxon>Archosauria</taxon>
        <taxon>Dinosauria</taxon>
        <taxon>Saurischia</taxon>
        <taxon>Theropoda</taxon>
        <taxon>Coelurosauria</taxon>
        <taxon>Aves</taxon>
        <taxon>Neognathae</taxon>
        <taxon>Neoaves</taxon>
        <taxon>Telluraves</taxon>
        <taxon>Australaves</taxon>
        <taxon>Passeriformes</taxon>
        <taxon>Sylvioidea</taxon>
        <taxon>Hirundinidae</taxon>
        <taxon>Hirundo</taxon>
    </lineage>
</organism>
<dbReference type="EMBL" id="QRBI01000095">
    <property type="protein sequence ID" value="RMC19350.1"/>
    <property type="molecule type" value="Genomic_DNA"/>
</dbReference>
<keyword evidence="2" id="KW-1185">Reference proteome</keyword>
<dbReference type="OrthoDB" id="276744at2759"/>
<accession>A0A3M0L8M9</accession>
<name>A0A3M0L8M9_HIRRU</name>
<protein>
    <submittedName>
        <fullName evidence="1">Uncharacterized protein</fullName>
    </submittedName>
</protein>
<proteinExistence type="predicted"/>
<evidence type="ECO:0000313" key="2">
    <source>
        <dbReference type="Proteomes" id="UP000269221"/>
    </source>
</evidence>